<dbReference type="OrthoDB" id="1684416at2759"/>
<evidence type="ECO:0000313" key="9">
    <source>
        <dbReference type="Proteomes" id="UP000807716"/>
    </source>
</evidence>
<dbReference type="SUPFAM" id="SSF52058">
    <property type="entry name" value="L domain-like"/>
    <property type="match status" value="1"/>
</dbReference>
<dbReference type="GO" id="GO:0005856">
    <property type="term" value="C:cytoskeleton"/>
    <property type="evidence" value="ECO:0007669"/>
    <property type="project" value="UniProtKB-SubCell"/>
</dbReference>
<name>A0A9P6PMU2_9FUNG</name>
<comment type="caution">
    <text evidence="8">The sequence shown here is derived from an EMBL/GenBank/DDBJ whole genome shotgun (WGS) entry which is preliminary data.</text>
</comment>
<dbReference type="Pfam" id="PF06886">
    <property type="entry name" value="TPX2"/>
    <property type="match status" value="1"/>
</dbReference>
<feature type="compositionally biased region" description="Basic and acidic residues" evidence="6">
    <location>
        <begin position="815"/>
        <end position="827"/>
    </location>
</feature>
<sequence length="904" mass="103539">MTLLNIDILVLVIDNVDNYHTLFSLLTVNKQVFRYTCQRLYRDPGYYLRDTANKARSGFTKMVLALSPATDQWTNFLREILHVQQADSPPMADYLSFVRIVRWETAIYRCFGKAWEDYSGSTHLALKPTPPIERFDLFVENVLTMAICGHQPGNMRELDINFAFIEDFISRAPEFSRLERIFINEEHVRTDMDVYPAVIRLVKAIQLGGNSLYDCRLEHHRRHHPMSPLVIELNSLLPVPRALQGLVESPRPLDRYLSQLEGLHIESTYGSRWLEIEIYYADLPPWRILQCCRELTYLKIDCDLLTDDTNLLAWAAQEARDRAAGKRMPPAVPVEHLWLYATKADPVNALMVVRDALAGFSESLHSVVVRLSRPVKSSLDYGDSDDDEGSSLLRLENSELSEMPNLTQLDWTAPDLDHFDPRLLLICPKLDMLMLTVGNTIPDGRPVQLLSLASHVRLVRLCLKGACVNAFDPSELANMVDLVELVLEQAPENPTPERSLRMNRWTWDWHLPQLWKLEVRCAIEGWFSLRILRTCPRLRNLTIDSTCKQLLEVASVLDDPSGDYFVGVSNLEIFGAWDIIPTDFVYLLHRVFPCVRDISLHKFDSCTALQVVEATRHHPVLQGAHFPENFLSLNERKDIGLCEDYNVAWDCGARIEFSRALQQREDSSSSTLCTDDNDSDHRSHHHHHHPSSTAHRGGSNGGVSGSRGIGLKAAASTFYPQKSTKSLTVAEEVPLRMYRRAGARRAYEQELRQKEKLVQEMLAERAREEEHSEQQELRTSRQQTMFHANPIRHYPPIAIHRSDKPLTVPRSPLIGDKRKWRGGERSIEGSGAGGAASSSPLARFKRSRYGHEQTARHHAHEHRHSEELEQEDVMEEEAEDDEEELVMPYRRPMGRKSWLEANDL</sequence>
<protein>
    <recommendedName>
        <fullName evidence="7">TPX2 C-terminal domain-containing protein</fullName>
    </recommendedName>
</protein>
<gene>
    <name evidence="8" type="ORF">DFQ27_009886</name>
</gene>
<dbReference type="InterPro" id="IPR027329">
    <property type="entry name" value="TPX2_C"/>
</dbReference>
<dbReference type="AlphaFoldDB" id="A0A9P6PMU2"/>
<proteinExistence type="inferred from homology"/>
<organism evidence="8 9">
    <name type="scientific">Actinomortierella ambigua</name>
    <dbReference type="NCBI Taxonomy" id="1343610"/>
    <lineage>
        <taxon>Eukaryota</taxon>
        <taxon>Fungi</taxon>
        <taxon>Fungi incertae sedis</taxon>
        <taxon>Mucoromycota</taxon>
        <taxon>Mortierellomycotina</taxon>
        <taxon>Mortierellomycetes</taxon>
        <taxon>Mortierellales</taxon>
        <taxon>Mortierellaceae</taxon>
        <taxon>Actinomortierella</taxon>
    </lineage>
</organism>
<evidence type="ECO:0000256" key="2">
    <source>
        <dbReference type="ARBA" id="ARBA00005885"/>
    </source>
</evidence>
<evidence type="ECO:0000256" key="4">
    <source>
        <dbReference type="ARBA" id="ARBA00023212"/>
    </source>
</evidence>
<feature type="compositionally biased region" description="Acidic residues" evidence="6">
    <location>
        <begin position="868"/>
        <end position="885"/>
    </location>
</feature>
<feature type="compositionally biased region" description="Gly residues" evidence="6">
    <location>
        <begin position="698"/>
        <end position="707"/>
    </location>
</feature>
<evidence type="ECO:0000256" key="3">
    <source>
        <dbReference type="ARBA" id="ARBA00022490"/>
    </source>
</evidence>
<evidence type="ECO:0000259" key="7">
    <source>
        <dbReference type="Pfam" id="PF06886"/>
    </source>
</evidence>
<keyword evidence="5" id="KW-0175">Coiled coil</keyword>
<evidence type="ECO:0000313" key="8">
    <source>
        <dbReference type="EMBL" id="KAG0249646.1"/>
    </source>
</evidence>
<evidence type="ECO:0000256" key="1">
    <source>
        <dbReference type="ARBA" id="ARBA00004245"/>
    </source>
</evidence>
<dbReference type="Proteomes" id="UP000807716">
    <property type="component" value="Unassembled WGS sequence"/>
</dbReference>
<feature type="domain" description="TPX2 C-terminal" evidence="7">
    <location>
        <begin position="735"/>
        <end position="807"/>
    </location>
</feature>
<comment type="similarity">
    <text evidence="2">Belongs to the TPX2 family.</text>
</comment>
<feature type="region of interest" description="Disordered" evidence="6">
    <location>
        <begin position="802"/>
        <end position="888"/>
    </location>
</feature>
<dbReference type="InterPro" id="IPR032675">
    <property type="entry name" value="LRR_dom_sf"/>
</dbReference>
<keyword evidence="9" id="KW-1185">Reference proteome</keyword>
<evidence type="ECO:0000256" key="6">
    <source>
        <dbReference type="SAM" id="MobiDB-lite"/>
    </source>
</evidence>
<feature type="region of interest" description="Disordered" evidence="6">
    <location>
        <begin position="666"/>
        <end position="707"/>
    </location>
</feature>
<evidence type="ECO:0000256" key="5">
    <source>
        <dbReference type="SAM" id="Coils"/>
    </source>
</evidence>
<accession>A0A9P6PMU2</accession>
<feature type="coiled-coil region" evidence="5">
    <location>
        <begin position="740"/>
        <end position="783"/>
    </location>
</feature>
<dbReference type="EMBL" id="JAAAJB010000968">
    <property type="protein sequence ID" value="KAG0249646.1"/>
    <property type="molecule type" value="Genomic_DNA"/>
</dbReference>
<keyword evidence="4" id="KW-0206">Cytoskeleton</keyword>
<comment type="subcellular location">
    <subcellularLocation>
        <location evidence="1">Cytoplasm</location>
        <location evidence="1">Cytoskeleton</location>
    </subcellularLocation>
</comment>
<reference evidence="8" key="1">
    <citation type="journal article" date="2020" name="Fungal Divers.">
        <title>Resolving the Mortierellaceae phylogeny through synthesis of multi-gene phylogenetics and phylogenomics.</title>
        <authorList>
            <person name="Vandepol N."/>
            <person name="Liber J."/>
            <person name="Desiro A."/>
            <person name="Na H."/>
            <person name="Kennedy M."/>
            <person name="Barry K."/>
            <person name="Grigoriev I.V."/>
            <person name="Miller A.N."/>
            <person name="O'Donnell K."/>
            <person name="Stajich J.E."/>
            <person name="Bonito G."/>
        </authorList>
    </citation>
    <scope>NUCLEOTIDE SEQUENCE</scope>
    <source>
        <strain evidence="8">BC1065</strain>
    </source>
</reference>
<keyword evidence="3" id="KW-0963">Cytoplasm</keyword>
<dbReference type="Gene3D" id="3.80.10.10">
    <property type="entry name" value="Ribonuclease Inhibitor"/>
    <property type="match status" value="1"/>
</dbReference>